<evidence type="ECO:0000313" key="2">
    <source>
        <dbReference type="Proteomes" id="UP001150603"/>
    </source>
</evidence>
<keyword evidence="2" id="KW-1185">Reference proteome</keyword>
<feature type="non-terminal residue" evidence="1">
    <location>
        <position position="64"/>
    </location>
</feature>
<reference evidence="1" key="1">
    <citation type="submission" date="2022-07" db="EMBL/GenBank/DDBJ databases">
        <title>Phylogenomic reconstructions and comparative analyses of Kickxellomycotina fungi.</title>
        <authorList>
            <person name="Reynolds N.K."/>
            <person name="Stajich J.E."/>
            <person name="Barry K."/>
            <person name="Grigoriev I.V."/>
            <person name="Crous P."/>
            <person name="Smith M.E."/>
        </authorList>
    </citation>
    <scope>NUCLEOTIDE SEQUENCE</scope>
    <source>
        <strain evidence="1">NRRL 5244</strain>
    </source>
</reference>
<name>A0ACC1JF84_9FUNG</name>
<organism evidence="1 2">
    <name type="scientific">Linderina macrospora</name>
    <dbReference type="NCBI Taxonomy" id="4868"/>
    <lineage>
        <taxon>Eukaryota</taxon>
        <taxon>Fungi</taxon>
        <taxon>Fungi incertae sedis</taxon>
        <taxon>Zoopagomycota</taxon>
        <taxon>Kickxellomycotina</taxon>
        <taxon>Kickxellomycetes</taxon>
        <taxon>Kickxellales</taxon>
        <taxon>Kickxellaceae</taxon>
        <taxon>Linderina</taxon>
    </lineage>
</organism>
<dbReference type="EMBL" id="JANBPW010000340">
    <property type="protein sequence ID" value="KAJ1949872.1"/>
    <property type="molecule type" value="Genomic_DNA"/>
</dbReference>
<gene>
    <name evidence="1" type="ORF">FBU59_000950</name>
</gene>
<evidence type="ECO:0000313" key="1">
    <source>
        <dbReference type="EMBL" id="KAJ1949872.1"/>
    </source>
</evidence>
<sequence length="64" mass="6963">MSDKDSESRELEGIEKNTVAAVVTEASVGDNSSDQLLSSKVEQLSGGKVLSRRELWAWYIYGAA</sequence>
<proteinExistence type="predicted"/>
<dbReference type="Proteomes" id="UP001150603">
    <property type="component" value="Unassembled WGS sequence"/>
</dbReference>
<protein>
    <submittedName>
        <fullName evidence="1">Uncharacterized protein</fullName>
    </submittedName>
</protein>
<accession>A0ACC1JF84</accession>
<comment type="caution">
    <text evidence="1">The sequence shown here is derived from an EMBL/GenBank/DDBJ whole genome shotgun (WGS) entry which is preliminary data.</text>
</comment>